<dbReference type="GO" id="GO:0005794">
    <property type="term" value="C:Golgi apparatus"/>
    <property type="evidence" value="ECO:0007669"/>
    <property type="project" value="TreeGrafter"/>
</dbReference>
<evidence type="ECO:0000313" key="9">
    <source>
        <dbReference type="Proteomes" id="UP000749559"/>
    </source>
</evidence>
<dbReference type="PANTHER" id="PTHR11567:SF110">
    <property type="entry name" value="2-PHOSPHOXYLOSE PHOSPHATASE 1"/>
    <property type="match status" value="1"/>
</dbReference>
<organism evidence="8 9">
    <name type="scientific">Owenia fusiformis</name>
    <name type="common">Polychaete worm</name>
    <dbReference type="NCBI Taxonomy" id="6347"/>
    <lineage>
        <taxon>Eukaryota</taxon>
        <taxon>Metazoa</taxon>
        <taxon>Spiralia</taxon>
        <taxon>Lophotrochozoa</taxon>
        <taxon>Annelida</taxon>
        <taxon>Polychaeta</taxon>
        <taxon>Sedentaria</taxon>
        <taxon>Canalipalpata</taxon>
        <taxon>Sabellida</taxon>
        <taxon>Oweniida</taxon>
        <taxon>Oweniidae</taxon>
        <taxon>Owenia</taxon>
    </lineage>
</organism>
<feature type="compositionally biased region" description="Basic and acidic residues" evidence="6">
    <location>
        <begin position="52"/>
        <end position="66"/>
    </location>
</feature>
<dbReference type="PROSITE" id="PS00778">
    <property type="entry name" value="HIS_ACID_PHOSPHAT_2"/>
    <property type="match status" value="1"/>
</dbReference>
<dbReference type="Pfam" id="PF00328">
    <property type="entry name" value="His_Phos_2"/>
    <property type="match status" value="2"/>
</dbReference>
<feature type="region of interest" description="Disordered" evidence="6">
    <location>
        <begin position="45"/>
        <end position="66"/>
    </location>
</feature>
<evidence type="ECO:0000256" key="7">
    <source>
        <dbReference type="SAM" id="Phobius"/>
    </source>
</evidence>
<comment type="caution">
    <text evidence="8">The sequence shown here is derived from an EMBL/GenBank/DDBJ whole genome shotgun (WGS) entry which is preliminary data.</text>
</comment>
<dbReference type="EMBL" id="CAIIXF020000010">
    <property type="protein sequence ID" value="CAH1796538.1"/>
    <property type="molecule type" value="Genomic_DNA"/>
</dbReference>
<dbReference type="GO" id="GO:0050650">
    <property type="term" value="P:chondroitin sulfate proteoglycan biosynthetic process"/>
    <property type="evidence" value="ECO:0007669"/>
    <property type="project" value="TreeGrafter"/>
</dbReference>
<evidence type="ECO:0000256" key="5">
    <source>
        <dbReference type="ARBA" id="ARBA00041499"/>
    </source>
</evidence>
<dbReference type="InterPro" id="IPR050645">
    <property type="entry name" value="Histidine_acid_phosphatase"/>
</dbReference>
<evidence type="ECO:0000256" key="6">
    <source>
        <dbReference type="SAM" id="MobiDB-lite"/>
    </source>
</evidence>
<evidence type="ECO:0000313" key="8">
    <source>
        <dbReference type="EMBL" id="CAH1796538.1"/>
    </source>
</evidence>
<keyword evidence="7" id="KW-1133">Transmembrane helix</keyword>
<keyword evidence="7" id="KW-0472">Membrane</keyword>
<accession>A0A8J1TVW3</accession>
<proteinExistence type="inferred from homology"/>
<dbReference type="CDD" id="cd07061">
    <property type="entry name" value="HP_HAP_like"/>
    <property type="match status" value="1"/>
</dbReference>
<dbReference type="InterPro" id="IPR029033">
    <property type="entry name" value="His_PPase_superfam"/>
</dbReference>
<keyword evidence="9" id="KW-1185">Reference proteome</keyword>
<gene>
    <name evidence="8" type="ORF">OFUS_LOCUS20936</name>
</gene>
<evidence type="ECO:0000256" key="4">
    <source>
        <dbReference type="ARBA" id="ARBA00040357"/>
    </source>
</evidence>
<dbReference type="OrthoDB" id="10262962at2759"/>
<dbReference type="PROSITE" id="PS00616">
    <property type="entry name" value="HIS_ACID_PHOSPHAT_1"/>
    <property type="match status" value="1"/>
</dbReference>
<dbReference type="AlphaFoldDB" id="A0A8J1TVW3"/>
<comment type="catalytic activity">
    <reaction evidence="3">
        <text>3-O-[beta-D-GlcA-(1-&gt;3)-beta-D-Gal-(1-&gt;3)-beta-D-Gal-(1-&gt;4)-beta-D-2-O-P-Xyl]-L-seryl-[protein] + H2O = 3-O-(beta-D-GlcA-(1-&gt;3)-beta-D-Gal-(1-&gt;3)-beta-D-Gal-(1-&gt;4)-beta-D-Xyl)-L-seryl-[protein] + phosphate</text>
        <dbReference type="Rhea" id="RHEA:56512"/>
        <dbReference type="Rhea" id="RHEA-COMP:12573"/>
        <dbReference type="Rhea" id="RHEA-COMP:14559"/>
        <dbReference type="ChEBI" id="CHEBI:15377"/>
        <dbReference type="ChEBI" id="CHEBI:43474"/>
        <dbReference type="ChEBI" id="CHEBI:132093"/>
        <dbReference type="ChEBI" id="CHEBI:140495"/>
    </reaction>
</comment>
<dbReference type="GO" id="GO:0006024">
    <property type="term" value="P:glycosaminoglycan biosynthetic process"/>
    <property type="evidence" value="ECO:0007669"/>
    <property type="project" value="TreeGrafter"/>
</dbReference>
<dbReference type="PANTHER" id="PTHR11567">
    <property type="entry name" value="ACID PHOSPHATASE-RELATED"/>
    <property type="match status" value="1"/>
</dbReference>
<keyword evidence="7" id="KW-0812">Transmembrane</keyword>
<comment type="similarity">
    <text evidence="1">Belongs to the histidine acid phosphatase family.</text>
</comment>
<reference evidence="8" key="1">
    <citation type="submission" date="2022-03" db="EMBL/GenBank/DDBJ databases">
        <authorList>
            <person name="Martin C."/>
        </authorList>
    </citation>
    <scope>NUCLEOTIDE SEQUENCE</scope>
</reference>
<sequence>MRLKWRTIVIFGVVWGVGILVMYIYLSRQKGRSVGQSPELQYAKGLKVRQQGHREREDDRDELSRTHEYCNSPEVAVTGVEGRVKDGYELRSVHMMIRHGDRAPMHSLPGSEQMKLMFCDLENSDHSGNPKVVKFLKKIKQPVKRSTFEHYSLYPDTLLCQPAQLTAIGVLQHLLNGEHLREQYIDFWNLLKTDFDPEQYILVSTDSSRTYQSAIALMSEFHPNFDLNKINIEQTNSVYFCSEDLGIPCDTNCPLLQELESRWLHQLIAYLQNSTGLAVIKHQLTKTMGLTAARFVSPGMLLDIFMGYMCHRRDLPCFKDKCIQIPMVDQNWKILDHMGAIDVKNDLNIAVSMLKVYPFLLDITQRMQAIAEGKSKIRFSLYSGHDSSLMPLIHALRISSGEWPGLASRAIFEHYSSKSTEKQYVRFVYNGKDRTRDLMFCEDEIHDDLCPLEVFQSAIAKSMSLKHLNPKKTYSEICSRDFLRKR</sequence>
<dbReference type="Gene3D" id="3.40.50.1240">
    <property type="entry name" value="Phosphoglycerate mutase-like"/>
    <property type="match status" value="1"/>
</dbReference>
<evidence type="ECO:0000256" key="1">
    <source>
        <dbReference type="ARBA" id="ARBA00005375"/>
    </source>
</evidence>
<dbReference type="Proteomes" id="UP000749559">
    <property type="component" value="Unassembled WGS sequence"/>
</dbReference>
<dbReference type="InterPro" id="IPR033379">
    <property type="entry name" value="Acid_Pase_AS"/>
</dbReference>
<protein>
    <recommendedName>
        <fullName evidence="4">2-phosphoxylose phosphatase 1</fullName>
    </recommendedName>
    <alternativeName>
        <fullName evidence="5">Acid phosphatase-like protein 2</fullName>
    </alternativeName>
</protein>
<keyword evidence="2" id="KW-0378">Hydrolase</keyword>
<dbReference type="GO" id="GO:0016791">
    <property type="term" value="F:phosphatase activity"/>
    <property type="evidence" value="ECO:0007669"/>
    <property type="project" value="TreeGrafter"/>
</dbReference>
<dbReference type="InterPro" id="IPR000560">
    <property type="entry name" value="His_Pase_clade-2"/>
</dbReference>
<evidence type="ECO:0000256" key="2">
    <source>
        <dbReference type="ARBA" id="ARBA00022801"/>
    </source>
</evidence>
<name>A0A8J1TVW3_OWEFU</name>
<feature type="transmembrane region" description="Helical" evidence="7">
    <location>
        <begin position="7"/>
        <end position="26"/>
    </location>
</feature>
<evidence type="ECO:0000256" key="3">
    <source>
        <dbReference type="ARBA" id="ARBA00036311"/>
    </source>
</evidence>
<dbReference type="SUPFAM" id="SSF53254">
    <property type="entry name" value="Phosphoglycerate mutase-like"/>
    <property type="match status" value="1"/>
</dbReference>